<accession>A0A178ILM4</accession>
<dbReference type="CDD" id="cd16144">
    <property type="entry name" value="ARS_like"/>
    <property type="match status" value="1"/>
</dbReference>
<evidence type="ECO:0000313" key="11">
    <source>
        <dbReference type="Proteomes" id="UP000078486"/>
    </source>
</evidence>
<evidence type="ECO:0000256" key="3">
    <source>
        <dbReference type="ARBA" id="ARBA00022723"/>
    </source>
</evidence>
<keyword evidence="5" id="KW-0378">Hydrolase</keyword>
<dbReference type="EMBL" id="LRRQ01000049">
    <property type="protein sequence ID" value="OAM90740.1"/>
    <property type="molecule type" value="Genomic_DNA"/>
</dbReference>
<comment type="caution">
    <text evidence="10">The sequence shown here is derived from an EMBL/GenBank/DDBJ whole genome shotgun (WGS) entry which is preliminary data.</text>
</comment>
<evidence type="ECO:0000259" key="9">
    <source>
        <dbReference type="Pfam" id="PF00884"/>
    </source>
</evidence>
<dbReference type="PANTHER" id="PTHR42693:SF42">
    <property type="entry name" value="ARYLSULFATASE G"/>
    <property type="match status" value="1"/>
</dbReference>
<comment type="similarity">
    <text evidence="2">Belongs to the sulfatase family.</text>
</comment>
<dbReference type="Pfam" id="PF00884">
    <property type="entry name" value="Sulfatase"/>
    <property type="match status" value="1"/>
</dbReference>
<dbReference type="STRING" id="1184151.AW736_06445"/>
<dbReference type="AlphaFoldDB" id="A0A178ILM4"/>
<evidence type="ECO:0000256" key="8">
    <source>
        <dbReference type="SAM" id="SignalP"/>
    </source>
</evidence>
<dbReference type="GO" id="GO:0046872">
    <property type="term" value="F:metal ion binding"/>
    <property type="evidence" value="ECO:0007669"/>
    <property type="project" value="UniProtKB-KW"/>
</dbReference>
<evidence type="ECO:0000256" key="2">
    <source>
        <dbReference type="ARBA" id="ARBA00008779"/>
    </source>
</evidence>
<feature type="chain" id="PRO_5008089075" description="Sulfatase N-terminal domain-containing protein" evidence="8">
    <location>
        <begin position="22"/>
        <end position="474"/>
    </location>
</feature>
<feature type="region of interest" description="Disordered" evidence="7">
    <location>
        <begin position="173"/>
        <end position="199"/>
    </location>
</feature>
<gene>
    <name evidence="10" type="ORF">AW736_06445</name>
</gene>
<dbReference type="Proteomes" id="UP000078486">
    <property type="component" value="Unassembled WGS sequence"/>
</dbReference>
<evidence type="ECO:0000256" key="5">
    <source>
        <dbReference type="ARBA" id="ARBA00022801"/>
    </source>
</evidence>
<evidence type="ECO:0000256" key="4">
    <source>
        <dbReference type="ARBA" id="ARBA00022729"/>
    </source>
</evidence>
<comment type="cofactor">
    <cofactor evidence="1">
        <name>Ca(2+)</name>
        <dbReference type="ChEBI" id="CHEBI:29108"/>
    </cofactor>
</comment>
<sequence length="474" mass="51751">MHLPSASLCQTAGIASLMLGAAALPAAPATTTPPNIMLILIDDLGWGDIGVYGQKFIDTPNFDRLATQGMTLTHAYAPAPICSASRAASLTGRSPARLHFEFVTKPDGAKHPAGVVLNPPPYPRDLPLSEISLAEALAPAGYKTGYYGKWHLTQETGGKYLGHGAKFGPAQQGFAETSEERGSHPYNYPKGKKNRPGPGAFKPGEFAPDALTDQAIGFLRRHRDERFFLFLSYYYVHYPLHTRCKWLLDKYDARAKELGINLNEAQLTYAAFVETMDHLVGRALDALDQLGLAENTFVVLTSDNGGDPRVAWNGLRGSKWTLYEGGVRGPFIARWPGVIKAGSSSATPVTATDLMPTFCEAAGAEPPPVTLDGMSILPLLAGKTQTLARDTLTWHFPFYHPDHVNTRPCSSMRKGDMKLIYFYEDERAELYNLAEDPQESSDLAKTQPELAAKLRDELLSTLKAQGARFPTRKG</sequence>
<keyword evidence="11" id="KW-1185">Reference proteome</keyword>
<dbReference type="OrthoDB" id="246867at2"/>
<reference evidence="10 11" key="1">
    <citation type="submission" date="2016-01" db="EMBL/GenBank/DDBJ databases">
        <title>High potential of lignocellulose degradation of a new Verrucomicrobia species.</title>
        <authorList>
            <person name="Wang Y."/>
            <person name="Shi Y."/>
            <person name="Qiu Z."/>
            <person name="Liu S."/>
            <person name="Yang H."/>
        </authorList>
    </citation>
    <scope>NUCLEOTIDE SEQUENCE [LARGE SCALE GENOMIC DNA]</scope>
    <source>
        <strain evidence="10 11">TSB47</strain>
    </source>
</reference>
<keyword evidence="4 8" id="KW-0732">Signal</keyword>
<evidence type="ECO:0000256" key="1">
    <source>
        <dbReference type="ARBA" id="ARBA00001913"/>
    </source>
</evidence>
<dbReference type="PANTHER" id="PTHR42693">
    <property type="entry name" value="ARYLSULFATASE FAMILY MEMBER"/>
    <property type="match status" value="1"/>
</dbReference>
<dbReference type="Gene3D" id="3.40.720.10">
    <property type="entry name" value="Alkaline Phosphatase, subunit A"/>
    <property type="match status" value="1"/>
</dbReference>
<name>A0A178ILM4_9BACT</name>
<dbReference type="InterPro" id="IPR000917">
    <property type="entry name" value="Sulfatase_N"/>
</dbReference>
<feature type="domain" description="Sulfatase N-terminal" evidence="9">
    <location>
        <begin position="34"/>
        <end position="364"/>
    </location>
</feature>
<evidence type="ECO:0000313" key="10">
    <source>
        <dbReference type="EMBL" id="OAM90740.1"/>
    </source>
</evidence>
<feature type="signal peptide" evidence="8">
    <location>
        <begin position="1"/>
        <end position="21"/>
    </location>
</feature>
<dbReference type="SUPFAM" id="SSF53649">
    <property type="entry name" value="Alkaline phosphatase-like"/>
    <property type="match status" value="1"/>
</dbReference>
<keyword evidence="6" id="KW-0106">Calcium</keyword>
<keyword evidence="3" id="KW-0479">Metal-binding</keyword>
<evidence type="ECO:0000256" key="6">
    <source>
        <dbReference type="ARBA" id="ARBA00022837"/>
    </source>
</evidence>
<evidence type="ECO:0000256" key="7">
    <source>
        <dbReference type="SAM" id="MobiDB-lite"/>
    </source>
</evidence>
<dbReference type="RefSeq" id="WP_084441950.1">
    <property type="nucleotide sequence ID" value="NZ_CP109796.1"/>
</dbReference>
<proteinExistence type="inferred from homology"/>
<organism evidence="10 11">
    <name type="scientific">Termitidicoccus mucosus</name>
    <dbReference type="NCBI Taxonomy" id="1184151"/>
    <lineage>
        <taxon>Bacteria</taxon>
        <taxon>Pseudomonadati</taxon>
        <taxon>Verrucomicrobiota</taxon>
        <taxon>Opitutia</taxon>
        <taxon>Opitutales</taxon>
        <taxon>Opitutaceae</taxon>
        <taxon>Termitidicoccus</taxon>
    </lineage>
</organism>
<dbReference type="InterPro" id="IPR017850">
    <property type="entry name" value="Alkaline_phosphatase_core_sf"/>
</dbReference>
<dbReference type="Gene3D" id="3.30.1120.10">
    <property type="match status" value="1"/>
</dbReference>
<protein>
    <recommendedName>
        <fullName evidence="9">Sulfatase N-terminal domain-containing protein</fullName>
    </recommendedName>
</protein>
<dbReference type="GO" id="GO:0004065">
    <property type="term" value="F:arylsulfatase activity"/>
    <property type="evidence" value="ECO:0007669"/>
    <property type="project" value="TreeGrafter"/>
</dbReference>
<dbReference type="InterPro" id="IPR050738">
    <property type="entry name" value="Sulfatase"/>
</dbReference>